<feature type="non-terminal residue" evidence="5">
    <location>
        <position position="354"/>
    </location>
</feature>
<dbReference type="InterPro" id="IPR029006">
    <property type="entry name" value="ADF-H/Gelsolin-like_dom_sf"/>
</dbReference>
<dbReference type="PROSITE" id="PS51263">
    <property type="entry name" value="ADF_H"/>
    <property type="match status" value="1"/>
</dbReference>
<evidence type="ECO:0000313" key="6">
    <source>
        <dbReference type="Proteomes" id="UP000747110"/>
    </source>
</evidence>
<feature type="compositionally biased region" description="Polar residues" evidence="3">
    <location>
        <begin position="155"/>
        <end position="179"/>
    </location>
</feature>
<evidence type="ECO:0000256" key="2">
    <source>
        <dbReference type="ARBA" id="ARBA00023203"/>
    </source>
</evidence>
<feature type="region of interest" description="Disordered" evidence="3">
    <location>
        <begin position="104"/>
        <end position="126"/>
    </location>
</feature>
<dbReference type="SUPFAM" id="SSF55753">
    <property type="entry name" value="Actin depolymerizing proteins"/>
    <property type="match status" value="1"/>
</dbReference>
<dbReference type="CDD" id="cd11286">
    <property type="entry name" value="ADF_cofilin_like"/>
    <property type="match status" value="1"/>
</dbReference>
<dbReference type="EMBL" id="BNCP01000025">
    <property type="protein sequence ID" value="GIL82928.1"/>
    <property type="molecule type" value="Genomic_DNA"/>
</dbReference>
<evidence type="ECO:0000313" key="5">
    <source>
        <dbReference type="EMBL" id="GIL82928.1"/>
    </source>
</evidence>
<dbReference type="PANTHER" id="PTHR11913">
    <property type="entry name" value="COFILIN-RELATED"/>
    <property type="match status" value="1"/>
</dbReference>
<dbReference type="InterPro" id="IPR002108">
    <property type="entry name" value="ADF-H"/>
</dbReference>
<organism evidence="5 6">
    <name type="scientific">Volvox reticuliferus</name>
    <dbReference type="NCBI Taxonomy" id="1737510"/>
    <lineage>
        <taxon>Eukaryota</taxon>
        <taxon>Viridiplantae</taxon>
        <taxon>Chlorophyta</taxon>
        <taxon>core chlorophytes</taxon>
        <taxon>Chlorophyceae</taxon>
        <taxon>CS clade</taxon>
        <taxon>Chlamydomonadales</taxon>
        <taxon>Volvocaceae</taxon>
        <taxon>Volvox</taxon>
    </lineage>
</organism>
<feature type="domain" description="ADF-H" evidence="4">
    <location>
        <begin position="215"/>
        <end position="348"/>
    </location>
</feature>
<dbReference type="SMART" id="SM00102">
    <property type="entry name" value="ADF"/>
    <property type="match status" value="1"/>
</dbReference>
<dbReference type="GO" id="GO:0030042">
    <property type="term" value="P:actin filament depolymerization"/>
    <property type="evidence" value="ECO:0007669"/>
    <property type="project" value="InterPro"/>
</dbReference>
<dbReference type="OrthoDB" id="10249245at2759"/>
<sequence>LTETDCSLTLNLLDLRGLGLSLFQLTWNHTNTARMADLAVLRTAKQALDEGLVNADDYEFIKKAFLRAQQIKAGLDAGFIKEDDYVQARDSFLHSLDFALVGNSSSVPPSQQSRPGSPKGASAAAQPLQPITARLTAKNPSLKFSLPQLRECPPGTQTAGPSAPQPTAQPSGLGSRTNSGQHILAAAGTVPIPTDLPSARGSRVLAIAPKTSMSGICVNEQCIAIFDYIKTKSAYKWVTFKVNDAGNEVIVDQLGAPDATYEQFINVLPESNCRYAVYDYAYKNADTNQTTNKLVFVHWAPDSSTTKSKMMYASTKDFLKSFLDGLGAELQATDTRDAGESEMRERVHQAITRK</sequence>
<keyword evidence="2" id="KW-0009">Actin-binding</keyword>
<reference evidence="5" key="1">
    <citation type="journal article" date="2021" name="Proc. Natl. Acad. Sci. U.S.A.">
        <title>Three genomes in the algal genus Volvox reveal the fate of a haploid sex-determining region after a transition to homothallism.</title>
        <authorList>
            <person name="Yamamoto K."/>
            <person name="Hamaji T."/>
            <person name="Kawai-Toyooka H."/>
            <person name="Matsuzaki R."/>
            <person name="Takahashi F."/>
            <person name="Nishimura Y."/>
            <person name="Kawachi M."/>
            <person name="Noguchi H."/>
            <person name="Minakuchi Y."/>
            <person name="Umen J.G."/>
            <person name="Toyoda A."/>
            <person name="Nozaki H."/>
        </authorList>
    </citation>
    <scope>NUCLEOTIDE SEQUENCE</scope>
    <source>
        <strain evidence="5">NIES-3786</strain>
    </source>
</reference>
<dbReference type="Pfam" id="PF00241">
    <property type="entry name" value="Cofilin_ADF"/>
    <property type="match status" value="1"/>
</dbReference>
<dbReference type="GO" id="GO:0003779">
    <property type="term" value="F:actin binding"/>
    <property type="evidence" value="ECO:0007669"/>
    <property type="project" value="UniProtKB-KW"/>
</dbReference>
<dbReference type="AlphaFoldDB" id="A0A8J4FMY7"/>
<name>A0A8J4FMY7_9CHLO</name>
<dbReference type="Gene3D" id="3.40.20.10">
    <property type="entry name" value="Severin"/>
    <property type="match status" value="1"/>
</dbReference>
<gene>
    <name evidence="5" type="ORF">Vretifemale_11831</name>
</gene>
<evidence type="ECO:0000256" key="1">
    <source>
        <dbReference type="ARBA" id="ARBA00006844"/>
    </source>
</evidence>
<keyword evidence="6" id="KW-1185">Reference proteome</keyword>
<evidence type="ECO:0000256" key="3">
    <source>
        <dbReference type="SAM" id="MobiDB-lite"/>
    </source>
</evidence>
<feature type="region of interest" description="Disordered" evidence="3">
    <location>
        <begin position="146"/>
        <end position="179"/>
    </location>
</feature>
<dbReference type="InterPro" id="IPR017904">
    <property type="entry name" value="ADF/Cofilin"/>
</dbReference>
<protein>
    <recommendedName>
        <fullName evidence="4">ADF-H domain-containing protein</fullName>
    </recommendedName>
</protein>
<accession>A0A8J4FMY7</accession>
<dbReference type="GO" id="GO:0015629">
    <property type="term" value="C:actin cytoskeleton"/>
    <property type="evidence" value="ECO:0007669"/>
    <property type="project" value="InterPro"/>
</dbReference>
<feature type="compositionally biased region" description="Low complexity" evidence="3">
    <location>
        <begin position="104"/>
        <end position="118"/>
    </location>
</feature>
<proteinExistence type="inferred from homology"/>
<comment type="caution">
    <text evidence="5">The sequence shown here is derived from an EMBL/GenBank/DDBJ whole genome shotgun (WGS) entry which is preliminary data.</text>
</comment>
<dbReference type="Proteomes" id="UP000747110">
    <property type="component" value="Unassembled WGS sequence"/>
</dbReference>
<evidence type="ECO:0000259" key="4">
    <source>
        <dbReference type="PROSITE" id="PS51263"/>
    </source>
</evidence>
<comment type="similarity">
    <text evidence="1">Belongs to the actin-binding proteins ADF family.</text>
</comment>